<evidence type="ECO:0000313" key="7">
    <source>
        <dbReference type="EMBL" id="VAV88395.1"/>
    </source>
</evidence>
<dbReference type="GO" id="GO:0005525">
    <property type="term" value="F:GTP binding"/>
    <property type="evidence" value="ECO:0007669"/>
    <property type="project" value="UniProtKB-KW"/>
</dbReference>
<accession>A0A3B0RYK6</accession>
<dbReference type="InterPro" id="IPR027417">
    <property type="entry name" value="P-loop_NTPase"/>
</dbReference>
<comment type="similarity">
    <text evidence="1">Belongs to the TRAFAC class TrmE-Era-EngA-EngB-Septin-like GTPase superfamily. Era GTPase family.</text>
</comment>
<dbReference type="InterPro" id="IPR005662">
    <property type="entry name" value="GTPase_Era-like"/>
</dbReference>
<dbReference type="GO" id="GO:0000028">
    <property type="term" value="P:ribosomal small subunit assembly"/>
    <property type="evidence" value="ECO:0007669"/>
    <property type="project" value="TreeGrafter"/>
</dbReference>
<name>A0A3B0RYK6_9ZZZZ</name>
<dbReference type="InterPro" id="IPR015946">
    <property type="entry name" value="KH_dom-like_a/b"/>
</dbReference>
<dbReference type="PROSITE" id="PS50823">
    <property type="entry name" value="KH_TYPE_2"/>
    <property type="match status" value="1"/>
</dbReference>
<evidence type="ECO:0000256" key="2">
    <source>
        <dbReference type="ARBA" id="ARBA00022741"/>
    </source>
</evidence>
<keyword evidence="4" id="KW-0342">GTP-binding</keyword>
<feature type="domain" description="KH type-2" evidence="5">
    <location>
        <begin position="205"/>
        <end position="282"/>
    </location>
</feature>
<dbReference type="InterPro" id="IPR004044">
    <property type="entry name" value="KH_dom_type_2"/>
</dbReference>
<dbReference type="InterPro" id="IPR009019">
    <property type="entry name" value="KH_sf_prok-type"/>
</dbReference>
<dbReference type="NCBIfam" id="TIGR00436">
    <property type="entry name" value="era"/>
    <property type="match status" value="1"/>
</dbReference>
<protein>
    <submittedName>
        <fullName evidence="7">GTP-binding protein Era</fullName>
    </submittedName>
</protein>
<dbReference type="NCBIfam" id="NF000908">
    <property type="entry name" value="PRK00089.1"/>
    <property type="match status" value="1"/>
</dbReference>
<dbReference type="Pfam" id="PF07650">
    <property type="entry name" value="KH_2"/>
    <property type="match status" value="1"/>
</dbReference>
<dbReference type="CDD" id="cd22534">
    <property type="entry name" value="KH-II_Era"/>
    <property type="match status" value="1"/>
</dbReference>
<gene>
    <name evidence="7" type="ORF">MNBD_ALPHA02-1927</name>
</gene>
<dbReference type="EMBL" id="UOED01000033">
    <property type="protein sequence ID" value="VAV88395.1"/>
    <property type="molecule type" value="Genomic_DNA"/>
</dbReference>
<evidence type="ECO:0000256" key="1">
    <source>
        <dbReference type="ARBA" id="ARBA00007921"/>
    </source>
</evidence>
<proteinExistence type="inferred from homology"/>
<dbReference type="PRINTS" id="PR00326">
    <property type="entry name" value="GTP1OBG"/>
</dbReference>
<dbReference type="SUPFAM" id="SSF54814">
    <property type="entry name" value="Prokaryotic type KH domain (KH-domain type II)"/>
    <property type="match status" value="1"/>
</dbReference>
<dbReference type="SUPFAM" id="SSF52540">
    <property type="entry name" value="P-loop containing nucleoside triphosphate hydrolases"/>
    <property type="match status" value="1"/>
</dbReference>
<dbReference type="InterPro" id="IPR030388">
    <property type="entry name" value="G_ERA_dom"/>
</dbReference>
<keyword evidence="3" id="KW-0694">RNA-binding</keyword>
<keyword evidence="2" id="KW-0547">Nucleotide-binding</keyword>
<dbReference type="PANTHER" id="PTHR42698:SF1">
    <property type="entry name" value="GTPASE ERA, MITOCHONDRIAL"/>
    <property type="match status" value="1"/>
</dbReference>
<organism evidence="7">
    <name type="scientific">hydrothermal vent metagenome</name>
    <dbReference type="NCBI Taxonomy" id="652676"/>
    <lineage>
        <taxon>unclassified sequences</taxon>
        <taxon>metagenomes</taxon>
        <taxon>ecological metagenomes</taxon>
    </lineage>
</organism>
<dbReference type="Gene3D" id="3.40.50.300">
    <property type="entry name" value="P-loop containing nucleotide triphosphate hydrolases"/>
    <property type="match status" value="1"/>
</dbReference>
<dbReference type="GO" id="GO:0005829">
    <property type="term" value="C:cytosol"/>
    <property type="evidence" value="ECO:0007669"/>
    <property type="project" value="TreeGrafter"/>
</dbReference>
<dbReference type="InterPro" id="IPR005225">
    <property type="entry name" value="Small_GTP-bd"/>
</dbReference>
<dbReference type="Gene3D" id="3.30.300.20">
    <property type="match status" value="1"/>
</dbReference>
<evidence type="ECO:0000259" key="5">
    <source>
        <dbReference type="PROSITE" id="PS50823"/>
    </source>
</evidence>
<evidence type="ECO:0000256" key="3">
    <source>
        <dbReference type="ARBA" id="ARBA00022884"/>
    </source>
</evidence>
<evidence type="ECO:0000256" key="4">
    <source>
        <dbReference type="ARBA" id="ARBA00023134"/>
    </source>
</evidence>
<dbReference type="HAMAP" id="MF_00367">
    <property type="entry name" value="GTPase_Era"/>
    <property type="match status" value="1"/>
</dbReference>
<dbReference type="InterPro" id="IPR006073">
    <property type="entry name" value="GTP-bd"/>
</dbReference>
<dbReference type="GO" id="GO:0043024">
    <property type="term" value="F:ribosomal small subunit binding"/>
    <property type="evidence" value="ECO:0007669"/>
    <property type="project" value="TreeGrafter"/>
</dbReference>
<dbReference type="Pfam" id="PF01926">
    <property type="entry name" value="MMR_HSR1"/>
    <property type="match status" value="1"/>
</dbReference>
<feature type="domain" description="Era-type G" evidence="6">
    <location>
        <begin position="7"/>
        <end position="174"/>
    </location>
</feature>
<dbReference type="CDD" id="cd04163">
    <property type="entry name" value="Era"/>
    <property type="match status" value="1"/>
</dbReference>
<dbReference type="AlphaFoldDB" id="A0A3B0RYK6"/>
<evidence type="ECO:0000259" key="6">
    <source>
        <dbReference type="PROSITE" id="PS51713"/>
    </source>
</evidence>
<reference evidence="7" key="1">
    <citation type="submission" date="2018-06" db="EMBL/GenBank/DDBJ databases">
        <authorList>
            <person name="Zhirakovskaya E."/>
        </authorList>
    </citation>
    <scope>NUCLEOTIDE SEQUENCE</scope>
</reference>
<dbReference type="PANTHER" id="PTHR42698">
    <property type="entry name" value="GTPASE ERA"/>
    <property type="match status" value="1"/>
</dbReference>
<dbReference type="PROSITE" id="PS51713">
    <property type="entry name" value="G_ERA"/>
    <property type="match status" value="1"/>
</dbReference>
<sequence length="300" mass="33959">MSDKKDKCGFVALLGAPNAGKSTLMNALVGSKISIVTHKVQTTRTRFIGIAIHQNSQMIFVDTPGIFEPKKRLERAMVSAAWAGAGDADVIVLLVDAQRRIDDNTHRIINGLKEGGKKAILAINKIDAIRRDSLLSLVQELNDMGDFTEVMLISALKGDGLEDLKDVMCRNLPKGPWLYPEDQMTDITERMLAAEVTREKFFLRLHEELPYAATVETESWQEKKDGSVRIEQVIYVERETQKAIVIGKGGRSLKEIGKMAREDLEEMLDRRVHLFIFVKVRKNWSDDKERYTNMGLDWVE</sequence>
<dbReference type="NCBIfam" id="TIGR00231">
    <property type="entry name" value="small_GTP"/>
    <property type="match status" value="1"/>
</dbReference>
<dbReference type="GO" id="GO:0019843">
    <property type="term" value="F:rRNA binding"/>
    <property type="evidence" value="ECO:0007669"/>
    <property type="project" value="TreeGrafter"/>
</dbReference>